<dbReference type="GO" id="GO:0055085">
    <property type="term" value="P:transmembrane transport"/>
    <property type="evidence" value="ECO:0007669"/>
    <property type="project" value="TreeGrafter"/>
</dbReference>
<sequence>MNVQHPFRVGFVGAIGVLLAIMLASMITSLSTVLTYIGAALFLALGFEPVIAWLERRRWPRSVAMLTALVVVLGLCALTVWAIVPSVTAQINELTIRYGSIIGELLNSNIVEWLQTTFPALDVPTMIAQASAWLQGNVGTITGGVLQVGVGIVNGLFGTLIVFILMIYFVTSMNSIKRAFYQLTPGSKREVIAGLTEQVTGSVGKYVVGQIALAAMNGILSFIFLSLVGASMPAVFAVIAFIGSMLPLVGTISASAIIVLAQLLLTDPGTPTWWICAIYYVVYMQIESYILSPRIMASAVKVPGAIVVIAALTGGTLLGLLGALIAIPVAASLLIIVKEVVIPHQNER</sequence>
<dbReference type="GO" id="GO:0016020">
    <property type="term" value="C:membrane"/>
    <property type="evidence" value="ECO:0007669"/>
    <property type="project" value="UniProtKB-SubCell"/>
</dbReference>
<dbReference type="Proteomes" id="UP000274391">
    <property type="component" value="Unassembled WGS sequence"/>
</dbReference>
<dbReference type="EMBL" id="RQVS01000012">
    <property type="protein sequence ID" value="RRJ86080.1"/>
    <property type="molecule type" value="Genomic_DNA"/>
</dbReference>
<evidence type="ECO:0000256" key="1">
    <source>
        <dbReference type="ARBA" id="ARBA00004141"/>
    </source>
</evidence>
<feature type="transmembrane region" description="Helical" evidence="6">
    <location>
        <begin position="33"/>
        <end position="54"/>
    </location>
</feature>
<comment type="subcellular location">
    <subcellularLocation>
        <location evidence="1">Membrane</location>
        <topology evidence="1">Multi-pass membrane protein</topology>
    </subcellularLocation>
</comment>
<accession>A0A3P3VTT4</accession>
<feature type="transmembrane region" description="Helical" evidence="6">
    <location>
        <begin position="63"/>
        <end position="84"/>
    </location>
</feature>
<dbReference type="PANTHER" id="PTHR21716">
    <property type="entry name" value="TRANSMEMBRANE PROTEIN"/>
    <property type="match status" value="1"/>
</dbReference>
<dbReference type="AlphaFoldDB" id="A0A3P3VTT4"/>
<dbReference type="InterPro" id="IPR002549">
    <property type="entry name" value="AI-2E-like"/>
</dbReference>
<feature type="transmembrane region" description="Helical" evidence="6">
    <location>
        <begin position="145"/>
        <end position="170"/>
    </location>
</feature>
<protein>
    <submittedName>
        <fullName evidence="7">AI-2E family transporter</fullName>
    </submittedName>
</protein>
<feature type="transmembrane region" description="Helical" evidence="6">
    <location>
        <begin position="304"/>
        <end position="337"/>
    </location>
</feature>
<dbReference type="OrthoDB" id="4016357at2"/>
<evidence type="ECO:0000256" key="4">
    <source>
        <dbReference type="ARBA" id="ARBA00022989"/>
    </source>
</evidence>
<feature type="transmembrane region" description="Helical" evidence="6">
    <location>
        <begin position="7"/>
        <end position="27"/>
    </location>
</feature>
<evidence type="ECO:0000256" key="5">
    <source>
        <dbReference type="ARBA" id="ARBA00023136"/>
    </source>
</evidence>
<reference evidence="7 8" key="1">
    <citation type="submission" date="2018-11" db="EMBL/GenBank/DDBJ databases">
        <title>YIM 102482-1 draft genome.</title>
        <authorList>
            <person name="Li G."/>
            <person name="Jiang Y."/>
        </authorList>
    </citation>
    <scope>NUCLEOTIDE SEQUENCE [LARGE SCALE GENOMIC DNA]</scope>
    <source>
        <strain evidence="7 8">YIM 102482-1</strain>
    </source>
</reference>
<evidence type="ECO:0000256" key="6">
    <source>
        <dbReference type="SAM" id="Phobius"/>
    </source>
</evidence>
<organism evidence="7 8">
    <name type="scientific">Gulosibacter macacae</name>
    <dbReference type="NCBI Taxonomy" id="2488791"/>
    <lineage>
        <taxon>Bacteria</taxon>
        <taxon>Bacillati</taxon>
        <taxon>Actinomycetota</taxon>
        <taxon>Actinomycetes</taxon>
        <taxon>Micrococcales</taxon>
        <taxon>Microbacteriaceae</taxon>
        <taxon>Gulosibacter</taxon>
    </lineage>
</organism>
<feature type="transmembrane region" description="Helical" evidence="6">
    <location>
        <begin position="206"/>
        <end position="228"/>
    </location>
</feature>
<evidence type="ECO:0000313" key="8">
    <source>
        <dbReference type="Proteomes" id="UP000274391"/>
    </source>
</evidence>
<feature type="transmembrane region" description="Helical" evidence="6">
    <location>
        <begin position="273"/>
        <end position="292"/>
    </location>
</feature>
<dbReference type="Pfam" id="PF01594">
    <property type="entry name" value="AI-2E_transport"/>
    <property type="match status" value="1"/>
</dbReference>
<proteinExistence type="inferred from homology"/>
<keyword evidence="5 6" id="KW-0472">Membrane</keyword>
<evidence type="ECO:0000256" key="3">
    <source>
        <dbReference type="ARBA" id="ARBA00022692"/>
    </source>
</evidence>
<evidence type="ECO:0000256" key="2">
    <source>
        <dbReference type="ARBA" id="ARBA00009773"/>
    </source>
</evidence>
<keyword evidence="3 6" id="KW-0812">Transmembrane</keyword>
<keyword evidence="4 6" id="KW-1133">Transmembrane helix</keyword>
<evidence type="ECO:0000313" key="7">
    <source>
        <dbReference type="EMBL" id="RRJ86080.1"/>
    </source>
</evidence>
<feature type="transmembrane region" description="Helical" evidence="6">
    <location>
        <begin position="234"/>
        <end position="261"/>
    </location>
</feature>
<dbReference type="RefSeq" id="WP_124973110.1">
    <property type="nucleotide sequence ID" value="NZ_RQVS01000012.1"/>
</dbReference>
<comment type="similarity">
    <text evidence="2">Belongs to the autoinducer-2 exporter (AI-2E) (TC 2.A.86) family.</text>
</comment>
<dbReference type="PANTHER" id="PTHR21716:SF62">
    <property type="entry name" value="TRANSPORT PROTEIN YDBI-RELATED"/>
    <property type="match status" value="1"/>
</dbReference>
<gene>
    <name evidence="7" type="ORF">EG850_10185</name>
</gene>
<comment type="caution">
    <text evidence="7">The sequence shown here is derived from an EMBL/GenBank/DDBJ whole genome shotgun (WGS) entry which is preliminary data.</text>
</comment>
<name>A0A3P3VTT4_9MICO</name>
<keyword evidence="8" id="KW-1185">Reference proteome</keyword>